<dbReference type="FunFam" id="3.80.10.10:FF:000111">
    <property type="entry name" value="LRR receptor-like serine/threonine-protein kinase ERECTA"/>
    <property type="match status" value="1"/>
</dbReference>
<gene>
    <name evidence="16" type="ORF">RJT34_29387</name>
</gene>
<dbReference type="PANTHER" id="PTHR48063">
    <property type="entry name" value="LRR RECEPTOR-LIKE KINASE"/>
    <property type="match status" value="1"/>
</dbReference>
<dbReference type="InterPro" id="IPR013210">
    <property type="entry name" value="LRR_N_plant-typ"/>
</dbReference>
<dbReference type="AlphaFoldDB" id="A0AAN9F9Y1"/>
<evidence type="ECO:0000256" key="8">
    <source>
        <dbReference type="ARBA" id="ARBA00022989"/>
    </source>
</evidence>
<keyword evidence="7" id="KW-0677">Repeat</keyword>
<dbReference type="InterPro" id="IPR003591">
    <property type="entry name" value="Leu-rich_rpt_typical-subtyp"/>
</dbReference>
<evidence type="ECO:0008006" key="18">
    <source>
        <dbReference type="Google" id="ProtNLM"/>
    </source>
</evidence>
<evidence type="ECO:0000313" key="17">
    <source>
        <dbReference type="Proteomes" id="UP001359559"/>
    </source>
</evidence>
<keyword evidence="3" id="KW-1003">Cell membrane</keyword>
<evidence type="ECO:0000256" key="3">
    <source>
        <dbReference type="ARBA" id="ARBA00022475"/>
    </source>
</evidence>
<evidence type="ECO:0000259" key="14">
    <source>
        <dbReference type="Pfam" id="PF08263"/>
    </source>
</evidence>
<feature type="transmembrane region" description="Helical" evidence="12">
    <location>
        <begin position="803"/>
        <end position="825"/>
    </location>
</feature>
<sequence length="848" mass="95127">MNANCHKFHEAICLMVLLHLILACSWKTIEANMNCIERERQALLEFKQGLVDDYGRLSSWAKDDGDCCKWSGIQCNNKTGHVQMLDLHDYIGEQPLRGEINASLTSLYHLNYLDLSWNDFHMHQVPEFLGSLRNLRYLDLSRASFGGKIPHELGMLARLEALSLDGNNLIGEIPYQFGNLSSLQQLVLHDNNLGGMIPYQLGNFSSLEILSLGNNDNLKIGIHAQWISQLSSLKELDLGSVVGLKESKNLLKMLFQFPKLELLYVPNCSLSDMDILPLSTYGSNFSSSLARFDLSYNMFTSSIFNWLFNLSSNIHISELRLRHNLLEGPIPHDLGSTLKSLENLDLSSNKLNGTIPSSFGLLSHLRYLNLARNSLKGIISETHFANLTSLLALILSQNSITLKFSPKWIPPFQLEWLSLRYCTVGPTFPKWLQTQKNLINLNVASTGLLDTATMASFLCGANESLQYLTVANNHFVGEIPNCWNRFTFLRTLNLGNNSFSGKIPSSMKYLTQIHILVLRNNQLTGNFPSMQNCTKLLMLDVGGNELSGQVQTWVGSNLEQLQVLIMRNNLFYGNLPLSMCHLTTIQVLDLSQNNLSGEIPNCVKNLISMVIKSTIRVPINQYYTFNVDGTLHYFVTIDDFFPRVTWKGKELFFKDNQRILNLIDLSSNGFSGKIPAEIGNLVQLRSLDLSDNNLSGEIPSQIGNLHSLDFLDLSRNHLSGKIPMSLAEISSLAVLNLSSNSLSGKIPTGTQLQSFDATSYEGNAYLCGKPLEIICPDQNISGDPLVDSDSEEHQEDSFLGQGFYLSMGLGFFVGFWGVLGSLLFFHSWNHAYFNFVNNMIERLHVMKQ</sequence>
<dbReference type="Proteomes" id="UP001359559">
    <property type="component" value="Unassembled WGS sequence"/>
</dbReference>
<dbReference type="FunFam" id="3.80.10.10:FF:000275">
    <property type="entry name" value="Leucine-rich repeat receptor-like protein kinase"/>
    <property type="match status" value="1"/>
</dbReference>
<evidence type="ECO:0000259" key="15">
    <source>
        <dbReference type="Pfam" id="PF23598"/>
    </source>
</evidence>
<keyword evidence="4" id="KW-0433">Leucine-rich repeat</keyword>
<dbReference type="EMBL" id="JAYKXN010000007">
    <property type="protein sequence ID" value="KAK7272652.1"/>
    <property type="molecule type" value="Genomic_DNA"/>
</dbReference>
<evidence type="ECO:0000256" key="13">
    <source>
        <dbReference type="SAM" id="SignalP"/>
    </source>
</evidence>
<evidence type="ECO:0000256" key="10">
    <source>
        <dbReference type="ARBA" id="ARBA00023170"/>
    </source>
</evidence>
<keyword evidence="6 13" id="KW-0732">Signal</keyword>
<evidence type="ECO:0000256" key="12">
    <source>
        <dbReference type="SAM" id="Phobius"/>
    </source>
</evidence>
<dbReference type="SMART" id="SM00369">
    <property type="entry name" value="LRR_TYP"/>
    <property type="match status" value="7"/>
</dbReference>
<evidence type="ECO:0000256" key="11">
    <source>
        <dbReference type="ARBA" id="ARBA00023180"/>
    </source>
</evidence>
<protein>
    <recommendedName>
        <fullName evidence="18">Leucine-rich repeat-containing N-terminal plant-type domain-containing protein</fullName>
    </recommendedName>
</protein>
<feature type="domain" description="Disease resistance R13L4/SHOC-2-like LRR" evidence="15">
    <location>
        <begin position="102"/>
        <end position="322"/>
    </location>
</feature>
<keyword evidence="11" id="KW-0325">Glycoprotein</keyword>
<dbReference type="PANTHER" id="PTHR48063:SF98">
    <property type="entry name" value="LRR RECEPTOR-LIKE SERINE_THREONINE-PROTEIN KINASE FLS2"/>
    <property type="match status" value="1"/>
</dbReference>
<evidence type="ECO:0000256" key="1">
    <source>
        <dbReference type="ARBA" id="ARBA00004251"/>
    </source>
</evidence>
<feature type="domain" description="Leucine-rich repeat-containing N-terminal plant-type" evidence="14">
    <location>
        <begin position="38"/>
        <end position="76"/>
    </location>
</feature>
<proteinExistence type="inferred from homology"/>
<keyword evidence="10" id="KW-0675">Receptor</keyword>
<feature type="chain" id="PRO_5042871071" description="Leucine-rich repeat-containing N-terminal plant-type domain-containing protein" evidence="13">
    <location>
        <begin position="24"/>
        <end position="848"/>
    </location>
</feature>
<dbReference type="Pfam" id="PF08263">
    <property type="entry name" value="LRRNT_2"/>
    <property type="match status" value="1"/>
</dbReference>
<dbReference type="FunFam" id="3.80.10.10:FF:000041">
    <property type="entry name" value="LRR receptor-like serine/threonine-protein kinase ERECTA"/>
    <property type="match status" value="1"/>
</dbReference>
<dbReference type="GO" id="GO:0005886">
    <property type="term" value="C:plasma membrane"/>
    <property type="evidence" value="ECO:0007669"/>
    <property type="project" value="UniProtKB-SubCell"/>
</dbReference>
<comment type="similarity">
    <text evidence="2">Belongs to the RLP family.</text>
</comment>
<dbReference type="InterPro" id="IPR001611">
    <property type="entry name" value="Leu-rich_rpt"/>
</dbReference>
<dbReference type="PROSITE" id="PS51257">
    <property type="entry name" value="PROKAR_LIPOPROTEIN"/>
    <property type="match status" value="1"/>
</dbReference>
<comment type="subcellular location">
    <subcellularLocation>
        <location evidence="1">Cell membrane</location>
        <topology evidence="1">Single-pass type I membrane protein</topology>
    </subcellularLocation>
</comment>
<dbReference type="Pfam" id="PF23598">
    <property type="entry name" value="LRR_14"/>
    <property type="match status" value="1"/>
</dbReference>
<evidence type="ECO:0000256" key="5">
    <source>
        <dbReference type="ARBA" id="ARBA00022692"/>
    </source>
</evidence>
<feature type="signal peptide" evidence="13">
    <location>
        <begin position="1"/>
        <end position="23"/>
    </location>
</feature>
<dbReference type="Pfam" id="PF00560">
    <property type="entry name" value="LRR_1"/>
    <property type="match status" value="7"/>
</dbReference>
<evidence type="ECO:0000256" key="9">
    <source>
        <dbReference type="ARBA" id="ARBA00023136"/>
    </source>
</evidence>
<accession>A0AAN9F9Y1</accession>
<organism evidence="16 17">
    <name type="scientific">Clitoria ternatea</name>
    <name type="common">Butterfly pea</name>
    <dbReference type="NCBI Taxonomy" id="43366"/>
    <lineage>
        <taxon>Eukaryota</taxon>
        <taxon>Viridiplantae</taxon>
        <taxon>Streptophyta</taxon>
        <taxon>Embryophyta</taxon>
        <taxon>Tracheophyta</taxon>
        <taxon>Spermatophyta</taxon>
        <taxon>Magnoliopsida</taxon>
        <taxon>eudicotyledons</taxon>
        <taxon>Gunneridae</taxon>
        <taxon>Pentapetalae</taxon>
        <taxon>rosids</taxon>
        <taxon>fabids</taxon>
        <taxon>Fabales</taxon>
        <taxon>Fabaceae</taxon>
        <taxon>Papilionoideae</taxon>
        <taxon>50 kb inversion clade</taxon>
        <taxon>NPAAA clade</taxon>
        <taxon>indigoferoid/millettioid clade</taxon>
        <taxon>Phaseoleae</taxon>
        <taxon>Clitoria</taxon>
    </lineage>
</organism>
<keyword evidence="17" id="KW-1185">Reference proteome</keyword>
<name>A0AAN9F9Y1_CLITE</name>
<evidence type="ECO:0000313" key="16">
    <source>
        <dbReference type="EMBL" id="KAK7272652.1"/>
    </source>
</evidence>
<keyword evidence="8 12" id="KW-1133">Transmembrane helix</keyword>
<dbReference type="SUPFAM" id="SSF52058">
    <property type="entry name" value="L domain-like"/>
    <property type="match status" value="2"/>
</dbReference>
<dbReference type="InterPro" id="IPR032675">
    <property type="entry name" value="LRR_dom_sf"/>
</dbReference>
<keyword evidence="5 12" id="KW-0812">Transmembrane</keyword>
<evidence type="ECO:0000256" key="6">
    <source>
        <dbReference type="ARBA" id="ARBA00022729"/>
    </source>
</evidence>
<keyword evidence="9 12" id="KW-0472">Membrane</keyword>
<comment type="caution">
    <text evidence="16">The sequence shown here is derived from an EMBL/GenBank/DDBJ whole genome shotgun (WGS) entry which is preliminary data.</text>
</comment>
<evidence type="ECO:0000256" key="2">
    <source>
        <dbReference type="ARBA" id="ARBA00009592"/>
    </source>
</evidence>
<evidence type="ECO:0000256" key="7">
    <source>
        <dbReference type="ARBA" id="ARBA00022737"/>
    </source>
</evidence>
<reference evidence="16 17" key="1">
    <citation type="submission" date="2024-01" db="EMBL/GenBank/DDBJ databases">
        <title>The genomes of 5 underutilized Papilionoideae crops provide insights into root nodulation and disease resistance.</title>
        <authorList>
            <person name="Yuan L."/>
        </authorList>
    </citation>
    <scope>NUCLEOTIDE SEQUENCE [LARGE SCALE GENOMIC DNA]</scope>
    <source>
        <strain evidence="16">LY-2023</strain>
        <tissue evidence="16">Leaf</tissue>
    </source>
</reference>
<dbReference type="PROSITE" id="PS51450">
    <property type="entry name" value="LRR"/>
    <property type="match status" value="1"/>
</dbReference>
<dbReference type="Gene3D" id="3.80.10.10">
    <property type="entry name" value="Ribonuclease Inhibitor"/>
    <property type="match status" value="3"/>
</dbReference>
<evidence type="ECO:0000256" key="4">
    <source>
        <dbReference type="ARBA" id="ARBA00022614"/>
    </source>
</evidence>
<dbReference type="PRINTS" id="PR00019">
    <property type="entry name" value="LEURICHRPT"/>
</dbReference>
<dbReference type="InterPro" id="IPR055414">
    <property type="entry name" value="LRR_R13L4/SHOC2-like"/>
</dbReference>
<dbReference type="InterPro" id="IPR046956">
    <property type="entry name" value="RLP23-like"/>
</dbReference>